<evidence type="ECO:0000313" key="16">
    <source>
        <dbReference type="Proteomes" id="UP000694421"/>
    </source>
</evidence>
<dbReference type="OMA" id="HQDDDRV"/>
<dbReference type="GO" id="GO:0060339">
    <property type="term" value="P:negative regulation of type I interferon-mediated signaling pathway"/>
    <property type="evidence" value="ECO:0007669"/>
    <property type="project" value="Ensembl"/>
</dbReference>
<dbReference type="Gene3D" id="1.10.238.10">
    <property type="entry name" value="EF-hand"/>
    <property type="match status" value="1"/>
</dbReference>
<dbReference type="SUPFAM" id="SSF48092">
    <property type="entry name" value="Transcription factor STAT-4 N-domain"/>
    <property type="match status" value="1"/>
</dbReference>
<keyword evidence="5 13" id="KW-0597">Phosphoprotein</keyword>
<name>A0A8D0C0A6_SALMN</name>
<keyword evidence="7 13" id="KW-0805">Transcription regulation</keyword>
<dbReference type="InterPro" id="IPR036535">
    <property type="entry name" value="STAT_N_sf"/>
</dbReference>
<dbReference type="GO" id="GO:0005829">
    <property type="term" value="C:cytosol"/>
    <property type="evidence" value="ECO:0007669"/>
    <property type="project" value="Ensembl"/>
</dbReference>
<dbReference type="InterPro" id="IPR048988">
    <property type="entry name" value="STAT_linker"/>
</dbReference>
<keyword evidence="10 13" id="KW-0804">Transcription</keyword>
<dbReference type="InterPro" id="IPR015988">
    <property type="entry name" value="STAT_TF_CC"/>
</dbReference>
<dbReference type="GO" id="GO:0005886">
    <property type="term" value="C:plasma membrane"/>
    <property type="evidence" value="ECO:0007669"/>
    <property type="project" value="Ensembl"/>
</dbReference>
<dbReference type="SUPFAM" id="SSF47655">
    <property type="entry name" value="STAT"/>
    <property type="match status" value="1"/>
</dbReference>
<evidence type="ECO:0000256" key="11">
    <source>
        <dbReference type="ARBA" id="ARBA00023242"/>
    </source>
</evidence>
<comment type="similarity">
    <text evidence="3 13">Belongs to the transcription factor STAT family.</text>
</comment>
<feature type="domain" description="SH2" evidence="14">
    <location>
        <begin position="576"/>
        <end position="671"/>
    </location>
</feature>
<dbReference type="InterPro" id="IPR001217">
    <property type="entry name" value="STAT"/>
</dbReference>
<reference evidence="15" key="1">
    <citation type="submission" date="2025-08" db="UniProtKB">
        <authorList>
            <consortium name="Ensembl"/>
        </authorList>
    </citation>
    <scope>IDENTIFICATION</scope>
</reference>
<evidence type="ECO:0000256" key="7">
    <source>
        <dbReference type="ARBA" id="ARBA00023015"/>
    </source>
</evidence>
<dbReference type="GO" id="GO:0044389">
    <property type="term" value="F:ubiquitin-like protein ligase binding"/>
    <property type="evidence" value="ECO:0007669"/>
    <property type="project" value="Ensembl"/>
</dbReference>
<protein>
    <recommendedName>
        <fullName evidence="13">Signal transducer and activator of transcription</fullName>
    </recommendedName>
</protein>
<evidence type="ECO:0000256" key="4">
    <source>
        <dbReference type="ARBA" id="ARBA00022490"/>
    </source>
</evidence>
<evidence type="ECO:0000256" key="9">
    <source>
        <dbReference type="ARBA" id="ARBA00023159"/>
    </source>
</evidence>
<dbReference type="FunFam" id="1.20.1050.20:FF:000001">
    <property type="entry name" value="Signal transducer and activator of transcription"/>
    <property type="match status" value="1"/>
</dbReference>
<keyword evidence="6 12" id="KW-0727">SH2 domain</keyword>
<dbReference type="Pfam" id="PF01017">
    <property type="entry name" value="STAT_alpha"/>
    <property type="match status" value="1"/>
</dbReference>
<dbReference type="SUPFAM" id="SSF55550">
    <property type="entry name" value="SH2 domain"/>
    <property type="match status" value="1"/>
</dbReference>
<dbReference type="GO" id="GO:0090140">
    <property type="term" value="P:regulation of mitochondrial fission"/>
    <property type="evidence" value="ECO:0007669"/>
    <property type="project" value="Ensembl"/>
</dbReference>
<dbReference type="GeneTree" id="ENSGT01050000244905"/>
<dbReference type="PANTHER" id="PTHR11801">
    <property type="entry name" value="SIGNAL TRANSDUCER AND ACTIVATOR OF TRANSCRIPTION"/>
    <property type="match status" value="1"/>
</dbReference>
<evidence type="ECO:0000256" key="10">
    <source>
        <dbReference type="ARBA" id="ARBA00023163"/>
    </source>
</evidence>
<dbReference type="Ensembl" id="ENSSMRT00000018262.1">
    <property type="protein sequence ID" value="ENSSMRP00000015646.1"/>
    <property type="gene ID" value="ENSSMRG00000012169.1"/>
</dbReference>
<dbReference type="InterPro" id="IPR036860">
    <property type="entry name" value="SH2_dom_sf"/>
</dbReference>
<accession>A0A8D0C0A6</accession>
<dbReference type="GO" id="GO:0060337">
    <property type="term" value="P:type I interferon-mediated signaling pathway"/>
    <property type="evidence" value="ECO:0007669"/>
    <property type="project" value="Ensembl"/>
</dbReference>
<proteinExistence type="inferred from homology"/>
<keyword evidence="8 13" id="KW-0238">DNA-binding</keyword>
<dbReference type="SUPFAM" id="SSF49417">
    <property type="entry name" value="p53-like transcription factors"/>
    <property type="match status" value="1"/>
</dbReference>
<dbReference type="InterPro" id="IPR000980">
    <property type="entry name" value="SH2"/>
</dbReference>
<dbReference type="GO" id="GO:0007259">
    <property type="term" value="P:cell surface receptor signaling pathway via JAK-STAT"/>
    <property type="evidence" value="ECO:0007669"/>
    <property type="project" value="Ensembl"/>
</dbReference>
<dbReference type="Gene3D" id="2.60.40.630">
    <property type="entry name" value="STAT transcription factor, DNA-binding domain"/>
    <property type="match status" value="1"/>
</dbReference>
<keyword evidence="16" id="KW-1185">Reference proteome</keyword>
<dbReference type="Pfam" id="PF00017">
    <property type="entry name" value="SH2"/>
    <property type="match status" value="1"/>
</dbReference>
<dbReference type="FunFam" id="3.30.505.10:FF:000003">
    <property type="entry name" value="Signal transducer and activator of transcription"/>
    <property type="match status" value="1"/>
</dbReference>
<keyword evidence="9 13" id="KW-0010">Activator</keyword>
<comment type="subcellular location">
    <subcellularLocation>
        <location evidence="2 13">Cytoplasm</location>
    </subcellularLocation>
    <subcellularLocation>
        <location evidence="1 13">Nucleus</location>
    </subcellularLocation>
</comment>
<evidence type="ECO:0000256" key="12">
    <source>
        <dbReference type="PROSITE-ProRule" id="PRU00191"/>
    </source>
</evidence>
<dbReference type="InterPro" id="IPR013800">
    <property type="entry name" value="STAT_TF_alpha"/>
</dbReference>
<dbReference type="InterPro" id="IPR013799">
    <property type="entry name" value="STAT_TF_prot_interaction"/>
</dbReference>
<dbReference type="Pfam" id="PF02865">
    <property type="entry name" value="STAT_int"/>
    <property type="match status" value="1"/>
</dbReference>
<dbReference type="GO" id="GO:0042802">
    <property type="term" value="F:identical protein binding"/>
    <property type="evidence" value="ECO:0007669"/>
    <property type="project" value="Ensembl"/>
</dbReference>
<reference evidence="15" key="2">
    <citation type="submission" date="2025-09" db="UniProtKB">
        <authorList>
            <consortium name="Ensembl"/>
        </authorList>
    </citation>
    <scope>IDENTIFICATION</scope>
</reference>
<dbReference type="SMART" id="SM00964">
    <property type="entry name" value="STAT_int"/>
    <property type="match status" value="1"/>
</dbReference>
<dbReference type="PROSITE" id="PS50001">
    <property type="entry name" value="SH2"/>
    <property type="match status" value="1"/>
</dbReference>
<dbReference type="FunFam" id="2.60.40.630:FF:000004">
    <property type="entry name" value="Signal transducer and activator of transcription"/>
    <property type="match status" value="1"/>
</dbReference>
<dbReference type="GO" id="GO:0000981">
    <property type="term" value="F:DNA-binding transcription factor activity, RNA polymerase II-specific"/>
    <property type="evidence" value="ECO:0007669"/>
    <property type="project" value="Ensembl"/>
</dbReference>
<dbReference type="Proteomes" id="UP000694421">
    <property type="component" value="Unplaced"/>
</dbReference>
<evidence type="ECO:0000256" key="13">
    <source>
        <dbReference type="RuleBase" id="RU046415"/>
    </source>
</evidence>
<organism evidence="15 16">
    <name type="scientific">Salvator merianae</name>
    <name type="common">Argentine black and white tegu</name>
    <name type="synonym">Tupinambis merianae</name>
    <dbReference type="NCBI Taxonomy" id="96440"/>
    <lineage>
        <taxon>Eukaryota</taxon>
        <taxon>Metazoa</taxon>
        <taxon>Chordata</taxon>
        <taxon>Craniata</taxon>
        <taxon>Vertebrata</taxon>
        <taxon>Euteleostomi</taxon>
        <taxon>Lepidosauria</taxon>
        <taxon>Squamata</taxon>
        <taxon>Bifurcata</taxon>
        <taxon>Unidentata</taxon>
        <taxon>Episquamata</taxon>
        <taxon>Laterata</taxon>
        <taxon>Teiioidea</taxon>
        <taxon>Teiidae</taxon>
        <taxon>Salvator</taxon>
    </lineage>
</organism>
<evidence type="ECO:0000259" key="14">
    <source>
        <dbReference type="PROSITE" id="PS50001"/>
    </source>
</evidence>
<keyword evidence="11 13" id="KW-0539">Nucleus</keyword>
<dbReference type="GO" id="GO:0051607">
    <property type="term" value="P:defense response to virus"/>
    <property type="evidence" value="ECO:0007669"/>
    <property type="project" value="Ensembl"/>
</dbReference>
<evidence type="ECO:0000256" key="6">
    <source>
        <dbReference type="ARBA" id="ARBA00022999"/>
    </source>
</evidence>
<evidence type="ECO:0000313" key="15">
    <source>
        <dbReference type="Ensembl" id="ENSSMRP00000015646.1"/>
    </source>
</evidence>
<evidence type="ECO:0000256" key="8">
    <source>
        <dbReference type="ARBA" id="ARBA00023125"/>
    </source>
</evidence>
<keyword evidence="4 13" id="KW-0963">Cytoplasm</keyword>
<evidence type="ECO:0000256" key="3">
    <source>
        <dbReference type="ARBA" id="ARBA00005586"/>
    </source>
</evidence>
<dbReference type="GO" id="GO:0003677">
    <property type="term" value="F:DNA binding"/>
    <property type="evidence" value="ECO:0007669"/>
    <property type="project" value="UniProtKB-KW"/>
</dbReference>
<evidence type="ECO:0000256" key="2">
    <source>
        <dbReference type="ARBA" id="ARBA00004496"/>
    </source>
</evidence>
<dbReference type="Pfam" id="PF21354">
    <property type="entry name" value="STAT_linker"/>
    <property type="match status" value="1"/>
</dbReference>
<evidence type="ECO:0000256" key="5">
    <source>
        <dbReference type="ARBA" id="ARBA00022553"/>
    </source>
</evidence>
<dbReference type="Gene3D" id="1.10.532.10">
    <property type="entry name" value="STAT transcription factor, N-terminal domain"/>
    <property type="match status" value="1"/>
</dbReference>
<dbReference type="Gene3D" id="1.20.1050.20">
    <property type="entry name" value="STAT transcription factor, all-alpha domain"/>
    <property type="match status" value="1"/>
</dbReference>
<sequence>MAQWQQIQNLESANRDQVHQLYSDDCLPMEVRQYLAYWIEEQNWSQAAQGDCSQAQCLFHTMLTHLDDELGRLMLREENNSNIVLKHNLRRSKLHLQATYQDNPEQLAHIIDNLLKQEQAILSAAAAACQVEVVSSPAVSAASSQQYNIENRLLEMRKTIQNLKCSMEYLEELQDTFDFRFKTYQLLGNDQKASERKQVLQVILNNLDSCRRDVLAQIQELLGRSDTLRGLLLEELAQWQDRQRQACIGAPCDTSLKLLEKWFTGTAEDLFHLLHLLRTLHELHQKMTYEQDPLKAQLPQLEKRLQEQISVLLKSAFVVESQPIFPHPSRRPLVLKTSQKFSVRARLLVKLMDPNSSMEVKIEIDKDAANLGGFRRFNILTSATKTMVMDFQPQVEGLVCDFKHITLREQKTCGSGKGKGGKGLNEGSLPALEELHIITFTLDYCYQGLKLKLQASTLPVVIISNINQMSSAWASILWFIMLSPDPKNQLFFCNPPSATWAQLSSVISWQFLAVAERGLNPKQLCMLGEKLCGSDVTLQSPVTWAQFAKDIASGFSFWTWIDEILTLIQDSLKDLWKNGLIMGFVSRKKEKSLLKKKMAGTFLLRFSETIRGGITCTWVEYDDQGCPKIQSPEPYRREDLKTLALPDIISDYQLLADKAFPENPLRYLYPDIPRDEAFGPYYSPHREVDMAEQRKYLSRRFIRVSNRQPDEVQSLEPNGFPAEDDRLLSDIVSYNTIEELEHGMGGLLCEKQDPFLPQLVEEQHLTQVCSELFEDPEKTPEVFPELELGEEDFQ</sequence>
<dbReference type="Gene3D" id="3.30.505.10">
    <property type="entry name" value="SH2 domain"/>
    <property type="match status" value="1"/>
</dbReference>
<dbReference type="GO" id="GO:0070721">
    <property type="term" value="C:ISGF3 complex"/>
    <property type="evidence" value="ECO:0007669"/>
    <property type="project" value="Ensembl"/>
</dbReference>
<dbReference type="Pfam" id="PF02864">
    <property type="entry name" value="STAT_bind"/>
    <property type="match status" value="1"/>
</dbReference>
<dbReference type="GO" id="GO:0045944">
    <property type="term" value="P:positive regulation of transcription by RNA polymerase II"/>
    <property type="evidence" value="ECO:0007669"/>
    <property type="project" value="Ensembl"/>
</dbReference>
<evidence type="ECO:0000256" key="1">
    <source>
        <dbReference type="ARBA" id="ARBA00004123"/>
    </source>
</evidence>
<dbReference type="AlphaFoldDB" id="A0A8D0C0A6"/>
<dbReference type="InterPro" id="IPR008967">
    <property type="entry name" value="p53-like_TF_DNA-bd_sf"/>
</dbReference>
<dbReference type="InterPro" id="IPR012345">
    <property type="entry name" value="STAT_TF_DNA-bd_N"/>
</dbReference>
<dbReference type="InterPro" id="IPR013801">
    <property type="entry name" value="STAT_TF_DNA-bd"/>
</dbReference>